<sequence length="65" mass="7616">MTFSDGGRRVTGIWGCDGDPGMVQFRGVKVGDHGIYDDMNIKYEWGNLDEDAYNRENRDRWKRRC</sequence>
<keyword evidence="2" id="KW-1185">Reference proteome</keyword>
<dbReference type="Proteomes" id="UP000235672">
    <property type="component" value="Unassembled WGS sequence"/>
</dbReference>
<organism evidence="1 2">
    <name type="scientific">Hyaloscypha hepaticicola</name>
    <dbReference type="NCBI Taxonomy" id="2082293"/>
    <lineage>
        <taxon>Eukaryota</taxon>
        <taxon>Fungi</taxon>
        <taxon>Dikarya</taxon>
        <taxon>Ascomycota</taxon>
        <taxon>Pezizomycotina</taxon>
        <taxon>Leotiomycetes</taxon>
        <taxon>Helotiales</taxon>
        <taxon>Hyaloscyphaceae</taxon>
        <taxon>Hyaloscypha</taxon>
    </lineage>
</organism>
<proteinExistence type="predicted"/>
<accession>A0A2J6PG72</accession>
<protein>
    <submittedName>
        <fullName evidence="1">Uncharacterized protein</fullName>
    </submittedName>
</protein>
<reference evidence="1 2" key="1">
    <citation type="submission" date="2016-05" db="EMBL/GenBank/DDBJ databases">
        <title>A degradative enzymes factory behind the ericoid mycorrhizal symbiosis.</title>
        <authorList>
            <consortium name="DOE Joint Genome Institute"/>
            <person name="Martino E."/>
            <person name="Morin E."/>
            <person name="Grelet G."/>
            <person name="Kuo A."/>
            <person name="Kohler A."/>
            <person name="Daghino S."/>
            <person name="Barry K."/>
            <person name="Choi C."/>
            <person name="Cichocki N."/>
            <person name="Clum A."/>
            <person name="Copeland A."/>
            <person name="Hainaut M."/>
            <person name="Haridas S."/>
            <person name="Labutti K."/>
            <person name="Lindquist E."/>
            <person name="Lipzen A."/>
            <person name="Khouja H.-R."/>
            <person name="Murat C."/>
            <person name="Ohm R."/>
            <person name="Olson A."/>
            <person name="Spatafora J."/>
            <person name="Veneault-Fourrey C."/>
            <person name="Henrissat B."/>
            <person name="Grigoriev I."/>
            <person name="Martin F."/>
            <person name="Perotto S."/>
        </authorList>
    </citation>
    <scope>NUCLEOTIDE SEQUENCE [LARGE SCALE GENOMIC DNA]</scope>
    <source>
        <strain evidence="1 2">UAMH 7357</strain>
    </source>
</reference>
<evidence type="ECO:0000313" key="2">
    <source>
        <dbReference type="Proteomes" id="UP000235672"/>
    </source>
</evidence>
<dbReference type="EMBL" id="KZ613537">
    <property type="protein sequence ID" value="PMD12993.1"/>
    <property type="molecule type" value="Genomic_DNA"/>
</dbReference>
<name>A0A2J6PG72_9HELO</name>
<gene>
    <name evidence="1" type="ORF">NA56DRAFT_586320</name>
</gene>
<dbReference type="AlphaFoldDB" id="A0A2J6PG72"/>
<evidence type="ECO:0000313" key="1">
    <source>
        <dbReference type="EMBL" id="PMD12993.1"/>
    </source>
</evidence>